<reference evidence="2 3" key="1">
    <citation type="journal article" date="2014" name="Agronomy (Basel)">
        <title>A Draft Genome Sequence for Ensete ventricosum, the Drought-Tolerant Tree Against Hunger.</title>
        <authorList>
            <person name="Harrison J."/>
            <person name="Moore K.A."/>
            <person name="Paszkiewicz K."/>
            <person name="Jones T."/>
            <person name="Grant M."/>
            <person name="Ambacheew D."/>
            <person name="Muzemil S."/>
            <person name="Studholme D.J."/>
        </authorList>
    </citation>
    <scope>NUCLEOTIDE SEQUENCE [LARGE SCALE GENOMIC DNA]</scope>
</reference>
<comment type="caution">
    <text evidence="2">The sequence shown here is derived from an EMBL/GenBank/DDBJ whole genome shotgun (WGS) entry which is preliminary data.</text>
</comment>
<dbReference type="AlphaFoldDB" id="A0A427AP25"/>
<gene>
    <name evidence="2" type="ORF">B296_00017440</name>
</gene>
<proteinExistence type="predicted"/>
<accession>A0A427AP25</accession>
<organism evidence="2 3">
    <name type="scientific">Ensete ventricosum</name>
    <name type="common">Abyssinian banana</name>
    <name type="synonym">Musa ensete</name>
    <dbReference type="NCBI Taxonomy" id="4639"/>
    <lineage>
        <taxon>Eukaryota</taxon>
        <taxon>Viridiplantae</taxon>
        <taxon>Streptophyta</taxon>
        <taxon>Embryophyta</taxon>
        <taxon>Tracheophyta</taxon>
        <taxon>Spermatophyta</taxon>
        <taxon>Magnoliopsida</taxon>
        <taxon>Liliopsida</taxon>
        <taxon>Zingiberales</taxon>
        <taxon>Musaceae</taxon>
        <taxon>Ensete</taxon>
    </lineage>
</organism>
<feature type="region of interest" description="Disordered" evidence="1">
    <location>
        <begin position="1"/>
        <end position="20"/>
    </location>
</feature>
<dbReference type="Proteomes" id="UP000287651">
    <property type="component" value="Unassembled WGS sequence"/>
</dbReference>
<evidence type="ECO:0000256" key="1">
    <source>
        <dbReference type="SAM" id="MobiDB-lite"/>
    </source>
</evidence>
<evidence type="ECO:0000313" key="3">
    <source>
        <dbReference type="Proteomes" id="UP000287651"/>
    </source>
</evidence>
<dbReference type="EMBL" id="AMZH03001790">
    <property type="protein sequence ID" value="RRT77968.1"/>
    <property type="molecule type" value="Genomic_DNA"/>
</dbReference>
<protein>
    <submittedName>
        <fullName evidence="2">Uncharacterized protein</fullName>
    </submittedName>
</protein>
<name>A0A427AP25_ENSVE</name>
<feature type="compositionally biased region" description="Polar residues" evidence="1">
    <location>
        <begin position="68"/>
        <end position="77"/>
    </location>
</feature>
<evidence type="ECO:0000313" key="2">
    <source>
        <dbReference type="EMBL" id="RRT77968.1"/>
    </source>
</evidence>
<feature type="region of interest" description="Disordered" evidence="1">
    <location>
        <begin position="56"/>
        <end position="77"/>
    </location>
</feature>
<sequence length="77" mass="7957">MLRVDDESAVDGGSEPGAVRVPPQRAFLLLDGEPVRVAAAGHDGALRHVLGAVSPRRPQLPNAVPAKNTATRPSALS</sequence>